<proteinExistence type="predicted"/>
<dbReference type="AlphaFoldDB" id="A0A3B0PDZ3"/>
<name>A0A3B0PDZ3_MYCGL</name>
<protein>
    <submittedName>
        <fullName evidence="2">Large conductance mechanosensitive channel protein</fullName>
    </submittedName>
</protein>
<keyword evidence="1" id="KW-0472">Membrane</keyword>
<reference evidence="3" key="1">
    <citation type="submission" date="2018-06" db="EMBL/GenBank/DDBJ databases">
        <authorList>
            <consortium name="Pathogen Informatics"/>
        </authorList>
    </citation>
    <scope>NUCLEOTIDE SEQUENCE [LARGE SCALE GENOMIC DNA]</scope>
    <source>
        <strain evidence="3">NCTC10115</strain>
    </source>
</reference>
<dbReference type="InterPro" id="IPR036019">
    <property type="entry name" value="MscL_channel"/>
</dbReference>
<dbReference type="InterPro" id="IPR037673">
    <property type="entry name" value="MSC/AndL"/>
</dbReference>
<sequence>MKDLFNKDKQVSLSKNAMKNATQVVKRGNIFMLAIGLLLGTSFNAVIASLANDVIIAAIAKLYNVQDLQKW</sequence>
<feature type="non-terminal residue" evidence="2">
    <location>
        <position position="71"/>
    </location>
</feature>
<organism evidence="2 3">
    <name type="scientific">Mycoplasmoides gallisepticum</name>
    <name type="common">Mycoplasma gallisepticum</name>
    <dbReference type="NCBI Taxonomy" id="2096"/>
    <lineage>
        <taxon>Bacteria</taxon>
        <taxon>Bacillati</taxon>
        <taxon>Mycoplasmatota</taxon>
        <taxon>Mycoplasmoidales</taxon>
        <taxon>Mycoplasmoidaceae</taxon>
        <taxon>Mycoplasmoides</taxon>
    </lineage>
</organism>
<dbReference type="Proteomes" id="UP000260136">
    <property type="component" value="Chromosome"/>
</dbReference>
<feature type="transmembrane region" description="Helical" evidence="1">
    <location>
        <begin position="30"/>
        <end position="51"/>
    </location>
</feature>
<accession>A0A3B0PDZ3</accession>
<evidence type="ECO:0000313" key="2">
    <source>
        <dbReference type="EMBL" id="SYV95032.1"/>
    </source>
</evidence>
<evidence type="ECO:0000313" key="3">
    <source>
        <dbReference type="Proteomes" id="UP000260136"/>
    </source>
</evidence>
<dbReference type="EMBL" id="LS991952">
    <property type="protein sequence ID" value="SYV95032.1"/>
    <property type="molecule type" value="Genomic_DNA"/>
</dbReference>
<dbReference type="Gene3D" id="1.10.1200.120">
    <property type="entry name" value="Large-conductance mechanosensitive channel, MscL, domain 1"/>
    <property type="match status" value="1"/>
</dbReference>
<evidence type="ECO:0000256" key="1">
    <source>
        <dbReference type="SAM" id="Phobius"/>
    </source>
</evidence>
<gene>
    <name evidence="2" type="primary">mscL</name>
    <name evidence="2" type="ORF">NCTC10115_01198</name>
</gene>
<keyword evidence="1" id="KW-0812">Transmembrane</keyword>
<dbReference type="STRING" id="1006581.GCW_03090"/>
<dbReference type="SUPFAM" id="SSF81330">
    <property type="entry name" value="Gated mechanosensitive channel"/>
    <property type="match status" value="1"/>
</dbReference>
<dbReference type="Pfam" id="PF01741">
    <property type="entry name" value="MscL"/>
    <property type="match status" value="1"/>
</dbReference>
<keyword evidence="1" id="KW-1133">Transmembrane helix</keyword>